<keyword evidence="2" id="KW-1185">Reference proteome</keyword>
<gene>
    <name evidence="1" type="ORF">PROFUN_09296</name>
</gene>
<evidence type="ECO:0000313" key="1">
    <source>
        <dbReference type="EMBL" id="PRP83315.1"/>
    </source>
</evidence>
<reference evidence="1 2" key="1">
    <citation type="journal article" date="2018" name="Genome Biol. Evol.">
        <title>Multiple Roots of Fruiting Body Formation in Amoebozoa.</title>
        <authorList>
            <person name="Hillmann F."/>
            <person name="Forbes G."/>
            <person name="Novohradska S."/>
            <person name="Ferling I."/>
            <person name="Riege K."/>
            <person name="Groth M."/>
            <person name="Westermann M."/>
            <person name="Marz M."/>
            <person name="Spaller T."/>
            <person name="Winckler T."/>
            <person name="Schaap P."/>
            <person name="Glockner G."/>
        </authorList>
    </citation>
    <scope>NUCLEOTIDE SEQUENCE [LARGE SCALE GENOMIC DNA]</scope>
    <source>
        <strain evidence="1 2">Jena</strain>
    </source>
</reference>
<dbReference type="AlphaFoldDB" id="A0A2P6NH81"/>
<protein>
    <submittedName>
        <fullName evidence="1">Uncharacterized protein</fullName>
    </submittedName>
</protein>
<proteinExistence type="predicted"/>
<dbReference type="InParanoid" id="A0A2P6NH81"/>
<comment type="caution">
    <text evidence="1">The sequence shown here is derived from an EMBL/GenBank/DDBJ whole genome shotgun (WGS) entry which is preliminary data.</text>
</comment>
<name>A0A2P6NH81_9EUKA</name>
<dbReference type="Proteomes" id="UP000241769">
    <property type="component" value="Unassembled WGS sequence"/>
</dbReference>
<evidence type="ECO:0000313" key="2">
    <source>
        <dbReference type="Proteomes" id="UP000241769"/>
    </source>
</evidence>
<dbReference type="EMBL" id="MDYQ01000084">
    <property type="protein sequence ID" value="PRP83315.1"/>
    <property type="molecule type" value="Genomic_DNA"/>
</dbReference>
<accession>A0A2P6NH81</accession>
<organism evidence="1 2">
    <name type="scientific">Planoprotostelium fungivorum</name>
    <dbReference type="NCBI Taxonomy" id="1890364"/>
    <lineage>
        <taxon>Eukaryota</taxon>
        <taxon>Amoebozoa</taxon>
        <taxon>Evosea</taxon>
        <taxon>Variosea</taxon>
        <taxon>Cavosteliida</taxon>
        <taxon>Cavosteliaceae</taxon>
        <taxon>Planoprotostelium</taxon>
    </lineage>
</organism>
<sequence>MGSLCPSKYCDTFSPPRLSLRAASLSPQLSQNLLTNFNSDEFMMVRTIANLSNIVFRLFIKDIDPIAEKVLLLTRRGRDIRRKLQRLQTIVQ</sequence>